<dbReference type="SMART" id="SM00220">
    <property type="entry name" value="S_TKc"/>
    <property type="match status" value="1"/>
</dbReference>
<dbReference type="Gene3D" id="1.10.510.10">
    <property type="entry name" value="Transferase(Phosphotransferase) domain 1"/>
    <property type="match status" value="1"/>
</dbReference>
<feature type="domain" description="Protein kinase" evidence="8">
    <location>
        <begin position="81"/>
        <end position="313"/>
    </location>
</feature>
<dbReference type="InterPro" id="IPR000719">
    <property type="entry name" value="Prot_kinase_dom"/>
</dbReference>
<dbReference type="EMBL" id="UYRU01073288">
    <property type="protein sequence ID" value="VDN23247.1"/>
    <property type="molecule type" value="Genomic_DNA"/>
</dbReference>
<evidence type="ECO:0000256" key="1">
    <source>
        <dbReference type="ARBA" id="ARBA00006529"/>
    </source>
</evidence>
<evidence type="ECO:0000313" key="9">
    <source>
        <dbReference type="EMBL" id="VDN23247.1"/>
    </source>
</evidence>
<evidence type="ECO:0000256" key="2">
    <source>
        <dbReference type="ARBA" id="ARBA00022527"/>
    </source>
</evidence>
<keyword evidence="2" id="KW-0723">Serine/threonine-protein kinase</keyword>
<keyword evidence="5" id="KW-0418">Kinase</keyword>
<dbReference type="SUPFAM" id="SSF56112">
    <property type="entry name" value="Protein kinase-like (PK-like)"/>
    <property type="match status" value="1"/>
</dbReference>
<dbReference type="Pfam" id="PF00069">
    <property type="entry name" value="Pkinase"/>
    <property type="match status" value="1"/>
</dbReference>
<evidence type="ECO:0000256" key="5">
    <source>
        <dbReference type="ARBA" id="ARBA00022777"/>
    </source>
</evidence>
<keyword evidence="4 7" id="KW-0547">Nucleotide-binding</keyword>
<dbReference type="GO" id="GO:0006955">
    <property type="term" value="P:immune response"/>
    <property type="evidence" value="ECO:0007669"/>
    <property type="project" value="TreeGrafter"/>
</dbReference>
<evidence type="ECO:0000313" key="10">
    <source>
        <dbReference type="Proteomes" id="UP000281553"/>
    </source>
</evidence>
<gene>
    <name evidence="9" type="ORF">DILT_LOCUS14221</name>
</gene>
<dbReference type="PROSITE" id="PS00107">
    <property type="entry name" value="PROTEIN_KINASE_ATP"/>
    <property type="match status" value="1"/>
</dbReference>
<dbReference type="GO" id="GO:0007254">
    <property type="term" value="P:JNK cascade"/>
    <property type="evidence" value="ECO:0007669"/>
    <property type="project" value="TreeGrafter"/>
</dbReference>
<dbReference type="GO" id="GO:0005524">
    <property type="term" value="F:ATP binding"/>
    <property type="evidence" value="ECO:0007669"/>
    <property type="project" value="UniProtKB-UniRule"/>
</dbReference>
<dbReference type="GO" id="GO:0004709">
    <property type="term" value="F:MAP kinase kinase kinase activity"/>
    <property type="evidence" value="ECO:0007669"/>
    <property type="project" value="TreeGrafter"/>
</dbReference>
<dbReference type="PANTHER" id="PTHR46716">
    <property type="entry name" value="MITOGEN-ACTIVATED PROTEIN KINASE KINASE KINASE 7"/>
    <property type="match status" value="1"/>
</dbReference>
<protein>
    <recommendedName>
        <fullName evidence="8">Protein kinase domain-containing protein</fullName>
    </recommendedName>
</protein>
<dbReference type="AlphaFoldDB" id="A0A3P7MIP6"/>
<dbReference type="Gene3D" id="3.30.200.20">
    <property type="entry name" value="Phosphorylase Kinase, domain 1"/>
    <property type="match status" value="1"/>
</dbReference>
<keyword evidence="3" id="KW-0808">Transferase</keyword>
<dbReference type="PROSITE" id="PS50011">
    <property type="entry name" value="PROTEIN_KINASE_DOM"/>
    <property type="match status" value="1"/>
</dbReference>
<dbReference type="InterPro" id="IPR011009">
    <property type="entry name" value="Kinase-like_dom_sf"/>
</dbReference>
<proteinExistence type="inferred from homology"/>
<keyword evidence="6 7" id="KW-0067">ATP-binding</keyword>
<comment type="similarity">
    <text evidence="1">Belongs to the protein kinase superfamily. STE Ser/Thr protein kinase family. MAP kinase kinase kinase subfamily.</text>
</comment>
<keyword evidence="10" id="KW-1185">Reference proteome</keyword>
<dbReference type="Proteomes" id="UP000281553">
    <property type="component" value="Unassembled WGS sequence"/>
</dbReference>
<evidence type="ECO:0000256" key="4">
    <source>
        <dbReference type="ARBA" id="ARBA00022741"/>
    </source>
</evidence>
<dbReference type="GO" id="GO:0043123">
    <property type="term" value="P:positive regulation of canonical NF-kappaB signal transduction"/>
    <property type="evidence" value="ECO:0007669"/>
    <property type="project" value="TreeGrafter"/>
</dbReference>
<dbReference type="InterPro" id="IPR017441">
    <property type="entry name" value="Protein_kinase_ATP_BS"/>
</dbReference>
<organism evidence="9 10">
    <name type="scientific">Dibothriocephalus latus</name>
    <name type="common">Fish tapeworm</name>
    <name type="synonym">Diphyllobothrium latum</name>
    <dbReference type="NCBI Taxonomy" id="60516"/>
    <lineage>
        <taxon>Eukaryota</taxon>
        <taxon>Metazoa</taxon>
        <taxon>Spiralia</taxon>
        <taxon>Lophotrochozoa</taxon>
        <taxon>Platyhelminthes</taxon>
        <taxon>Cestoda</taxon>
        <taxon>Eucestoda</taxon>
        <taxon>Diphyllobothriidea</taxon>
        <taxon>Diphyllobothriidae</taxon>
        <taxon>Dibothriocephalus</taxon>
    </lineage>
</organism>
<dbReference type="OrthoDB" id="10261027at2759"/>
<evidence type="ECO:0000256" key="3">
    <source>
        <dbReference type="ARBA" id="ARBA00022679"/>
    </source>
</evidence>
<feature type="binding site" evidence="7">
    <location>
        <position position="108"/>
    </location>
    <ligand>
        <name>ATP</name>
        <dbReference type="ChEBI" id="CHEBI:30616"/>
    </ligand>
</feature>
<evidence type="ECO:0000259" key="8">
    <source>
        <dbReference type="PROSITE" id="PS50011"/>
    </source>
</evidence>
<sequence length="313" mass="36384">MDRKYLLRCLRNDGYLKAEVGGLLEIVELASLLKSHREVRWGLNQKDLVKDDFYFLKLYILMAFEVLKRKQEEELRKLKKKSEKSLIGNGTSGIIYRGFYRGNVVAIKRLFNQDDTLSRYRELKYLQECHCPNIVEIVGAGPDPAGGSLEYIVIEYASDTSLDKLLTARFDGRNGKPWQVEYTMSHAFLWFLHASNALEYLHNDFDPPKIHRDIKPKNMLLFDDCRLLKLSDFGTTREDVEDLTSGQRFSRYKAPEVCELGTSYNRSADIYSLCASFWEVFTRTEYPRSFQPIEGCPTMVQELLRRYVATFSA</sequence>
<evidence type="ECO:0000256" key="7">
    <source>
        <dbReference type="PROSITE-ProRule" id="PRU10141"/>
    </source>
</evidence>
<evidence type="ECO:0000256" key="6">
    <source>
        <dbReference type="ARBA" id="ARBA00022840"/>
    </source>
</evidence>
<accession>A0A3P7MIP6</accession>
<reference evidence="9 10" key="1">
    <citation type="submission" date="2018-11" db="EMBL/GenBank/DDBJ databases">
        <authorList>
            <consortium name="Pathogen Informatics"/>
        </authorList>
    </citation>
    <scope>NUCLEOTIDE SEQUENCE [LARGE SCALE GENOMIC DNA]</scope>
</reference>
<dbReference type="PANTHER" id="PTHR46716:SF1">
    <property type="entry name" value="MITOGEN-ACTIVATED PROTEIN KINASE KINASE KINASE 7"/>
    <property type="match status" value="1"/>
</dbReference>
<name>A0A3P7MIP6_DIBLA</name>